<proteinExistence type="predicted"/>
<dbReference type="AlphaFoldDB" id="A0A7J7NIG7"/>
<comment type="caution">
    <text evidence="1">The sequence shown here is derived from an EMBL/GenBank/DDBJ whole genome shotgun (WGS) entry which is preliminary data.</text>
</comment>
<name>A0A7J7NIG7_9MAGN</name>
<dbReference type="Proteomes" id="UP000541444">
    <property type="component" value="Unassembled WGS sequence"/>
</dbReference>
<organism evidence="1 2">
    <name type="scientific">Kingdonia uniflora</name>
    <dbReference type="NCBI Taxonomy" id="39325"/>
    <lineage>
        <taxon>Eukaryota</taxon>
        <taxon>Viridiplantae</taxon>
        <taxon>Streptophyta</taxon>
        <taxon>Embryophyta</taxon>
        <taxon>Tracheophyta</taxon>
        <taxon>Spermatophyta</taxon>
        <taxon>Magnoliopsida</taxon>
        <taxon>Ranunculales</taxon>
        <taxon>Circaeasteraceae</taxon>
        <taxon>Kingdonia</taxon>
    </lineage>
</organism>
<sequence length="64" mass="7868">MCLQQFIAQKVKDTLYLVSKLKKYIYKYSLRIRSKNILHPRSLKIFYIDDICKSFHEERSLHYL</sequence>
<reference evidence="1 2" key="1">
    <citation type="journal article" date="2020" name="IScience">
        <title>Genome Sequencing of the Endangered Kingdonia uniflora (Circaeasteraceae, Ranunculales) Reveals Potential Mechanisms of Evolutionary Specialization.</title>
        <authorList>
            <person name="Sun Y."/>
            <person name="Deng T."/>
            <person name="Zhang A."/>
            <person name="Moore M.J."/>
            <person name="Landis J.B."/>
            <person name="Lin N."/>
            <person name="Zhang H."/>
            <person name="Zhang X."/>
            <person name="Huang J."/>
            <person name="Zhang X."/>
            <person name="Sun H."/>
            <person name="Wang H."/>
        </authorList>
    </citation>
    <scope>NUCLEOTIDE SEQUENCE [LARGE SCALE GENOMIC DNA]</scope>
    <source>
        <strain evidence="1">TB1705</strain>
        <tissue evidence="1">Leaf</tissue>
    </source>
</reference>
<accession>A0A7J7NIG7</accession>
<dbReference type="EMBL" id="JACGCM010000779">
    <property type="protein sequence ID" value="KAF6166800.1"/>
    <property type="molecule type" value="Genomic_DNA"/>
</dbReference>
<evidence type="ECO:0000313" key="2">
    <source>
        <dbReference type="Proteomes" id="UP000541444"/>
    </source>
</evidence>
<protein>
    <submittedName>
        <fullName evidence="1">Uncharacterized protein</fullName>
    </submittedName>
</protein>
<gene>
    <name evidence="1" type="ORF">GIB67_005676</name>
</gene>
<evidence type="ECO:0000313" key="1">
    <source>
        <dbReference type="EMBL" id="KAF6166800.1"/>
    </source>
</evidence>
<keyword evidence="2" id="KW-1185">Reference proteome</keyword>